<proteinExistence type="predicted"/>
<dbReference type="AlphaFoldDB" id="A0AB34J8G2"/>
<feature type="region of interest" description="Disordered" evidence="1">
    <location>
        <begin position="1"/>
        <end position="28"/>
    </location>
</feature>
<gene>
    <name evidence="2" type="ORF">AB1Y20_002095</name>
</gene>
<dbReference type="EMBL" id="JBGBPQ010000011">
    <property type="protein sequence ID" value="KAL1515471.1"/>
    <property type="molecule type" value="Genomic_DNA"/>
</dbReference>
<evidence type="ECO:0000313" key="2">
    <source>
        <dbReference type="EMBL" id="KAL1515471.1"/>
    </source>
</evidence>
<accession>A0AB34J8G2</accession>
<name>A0AB34J8G2_PRYPA</name>
<comment type="caution">
    <text evidence="2">The sequence shown here is derived from an EMBL/GenBank/DDBJ whole genome shotgun (WGS) entry which is preliminary data.</text>
</comment>
<feature type="compositionally biased region" description="Polar residues" evidence="1">
    <location>
        <begin position="19"/>
        <end position="28"/>
    </location>
</feature>
<feature type="compositionally biased region" description="Polar residues" evidence="1">
    <location>
        <begin position="43"/>
        <end position="61"/>
    </location>
</feature>
<evidence type="ECO:0000256" key="1">
    <source>
        <dbReference type="SAM" id="MobiDB-lite"/>
    </source>
</evidence>
<keyword evidence="3" id="KW-1185">Reference proteome</keyword>
<feature type="region of interest" description="Disordered" evidence="1">
    <location>
        <begin position="42"/>
        <end position="121"/>
    </location>
</feature>
<dbReference type="Proteomes" id="UP001515480">
    <property type="component" value="Unassembled WGS sequence"/>
</dbReference>
<evidence type="ECO:0000313" key="3">
    <source>
        <dbReference type="Proteomes" id="UP001515480"/>
    </source>
</evidence>
<organism evidence="2 3">
    <name type="scientific">Prymnesium parvum</name>
    <name type="common">Toxic golden alga</name>
    <dbReference type="NCBI Taxonomy" id="97485"/>
    <lineage>
        <taxon>Eukaryota</taxon>
        <taxon>Haptista</taxon>
        <taxon>Haptophyta</taxon>
        <taxon>Prymnesiophyceae</taxon>
        <taxon>Prymnesiales</taxon>
        <taxon>Prymnesiaceae</taxon>
        <taxon>Prymnesium</taxon>
    </lineage>
</organism>
<protein>
    <submittedName>
        <fullName evidence="2">Uncharacterized protein</fullName>
    </submittedName>
</protein>
<reference evidence="2 3" key="1">
    <citation type="journal article" date="2024" name="Science">
        <title>Giant polyketide synthase enzymes in the biosynthesis of giant marine polyether toxins.</title>
        <authorList>
            <person name="Fallon T.R."/>
            <person name="Shende V.V."/>
            <person name="Wierzbicki I.H."/>
            <person name="Pendleton A.L."/>
            <person name="Watervoot N.F."/>
            <person name="Auber R.P."/>
            <person name="Gonzalez D.J."/>
            <person name="Wisecaver J.H."/>
            <person name="Moore B.S."/>
        </authorList>
    </citation>
    <scope>NUCLEOTIDE SEQUENCE [LARGE SCALE GENOMIC DNA]</scope>
    <source>
        <strain evidence="2 3">12B1</strain>
    </source>
</reference>
<sequence>MLAAATGGSVTYAAEPACQHSTSPSTVTAQTWWKPHAIDRTRAWQSGSTSDGVATTASSAACGQPPCDAAGGAKTPAPLRRGATGGARATSSHESAEDGDGRQGATRRLGDVTTWQGLATR</sequence>